<dbReference type="EMBL" id="CXPG01000020">
    <property type="protein sequence ID" value="CTQ33319.1"/>
    <property type="molecule type" value="Genomic_DNA"/>
</dbReference>
<dbReference type="Pfam" id="PF10983">
    <property type="entry name" value="DUF2793"/>
    <property type="match status" value="1"/>
</dbReference>
<evidence type="ECO:0000313" key="3">
    <source>
        <dbReference type="Proteomes" id="UP000048908"/>
    </source>
</evidence>
<dbReference type="Pfam" id="PF00386">
    <property type="entry name" value="C1q"/>
    <property type="match status" value="1"/>
</dbReference>
<evidence type="ECO:0000259" key="1">
    <source>
        <dbReference type="PROSITE" id="PS50871"/>
    </source>
</evidence>
<keyword evidence="3" id="KW-1185">Reference proteome</keyword>
<dbReference type="AlphaFoldDB" id="A0A0M6XQB5"/>
<dbReference type="SUPFAM" id="SSF49842">
    <property type="entry name" value="TNF-like"/>
    <property type="match status" value="1"/>
</dbReference>
<protein>
    <submittedName>
        <fullName evidence="2">C1q domain protein</fullName>
    </submittedName>
</protein>
<accession>A0A0M6XQB5</accession>
<dbReference type="RefSeq" id="WP_082429942.1">
    <property type="nucleotide sequence ID" value="NZ_CXPG01000020.1"/>
</dbReference>
<sequence length="339" mass="35114">MSQRTTLLSMPLIQAGQAQKHVTHNEALVILDALVQPVALDADRTEPPATPDEGDRHLVAAGAAGAWAGHDGDIAVLANGGWLFLAPQAGWKVHVRALSAELVFDGTLWAPAAAAPVATLGVNATADTTNRLSVAADGTLLTHEGGDHRLTVNKATAGDTASLLFQTGWSGRAEMGTAGTDGFSVKVSADGTDWHEGVTVDAASGVPGFPSLPYFSAIKPGAWAEITTPNTDLPFDTATANVGGHFNTATGAFAAPVAGLYAFLINGFLADTTDARICYAINGLSQVTQMQVLKGPMPLSFLAVFALAPGDRVTCRTGNLTKSLRYFQSHTALSGWKIA</sequence>
<reference evidence="2 3" key="1">
    <citation type="submission" date="2015-07" db="EMBL/GenBank/DDBJ databases">
        <authorList>
            <person name="Noorani M."/>
        </authorList>
    </citation>
    <scope>NUCLEOTIDE SEQUENCE [LARGE SCALE GENOMIC DNA]</scope>
    <source>
        <strain evidence="2 3">CECT 5088</strain>
    </source>
</reference>
<gene>
    <name evidence="2" type="ORF">JAN5088_02101</name>
</gene>
<dbReference type="OrthoDB" id="564699at2"/>
<dbReference type="InterPro" id="IPR021251">
    <property type="entry name" value="DUF2793"/>
</dbReference>
<evidence type="ECO:0000313" key="2">
    <source>
        <dbReference type="EMBL" id="CTQ33319.1"/>
    </source>
</evidence>
<dbReference type="PROSITE" id="PS50871">
    <property type="entry name" value="C1Q"/>
    <property type="match status" value="1"/>
</dbReference>
<name>A0A0M6XQB5_9RHOB</name>
<feature type="domain" description="C1q" evidence="1">
    <location>
        <begin position="208"/>
        <end position="339"/>
    </location>
</feature>
<dbReference type="Gene3D" id="2.60.120.40">
    <property type="match status" value="1"/>
</dbReference>
<dbReference type="InterPro" id="IPR001073">
    <property type="entry name" value="C1q_dom"/>
</dbReference>
<dbReference type="Proteomes" id="UP000048908">
    <property type="component" value="Unassembled WGS sequence"/>
</dbReference>
<dbReference type="STRING" id="282197.SAMN04488517_102149"/>
<proteinExistence type="predicted"/>
<organism evidence="2 3">
    <name type="scientific">Jannaschia rubra</name>
    <dbReference type="NCBI Taxonomy" id="282197"/>
    <lineage>
        <taxon>Bacteria</taxon>
        <taxon>Pseudomonadati</taxon>
        <taxon>Pseudomonadota</taxon>
        <taxon>Alphaproteobacteria</taxon>
        <taxon>Rhodobacterales</taxon>
        <taxon>Roseobacteraceae</taxon>
        <taxon>Jannaschia</taxon>
    </lineage>
</organism>
<dbReference type="InterPro" id="IPR008983">
    <property type="entry name" value="Tumour_necrosis_fac-like_dom"/>
</dbReference>